<organism evidence="3 4">
    <name type="scientific">Micromonospora taraxaci</name>
    <dbReference type="NCBI Taxonomy" id="1316803"/>
    <lineage>
        <taxon>Bacteria</taxon>
        <taxon>Bacillati</taxon>
        <taxon>Actinomycetota</taxon>
        <taxon>Actinomycetes</taxon>
        <taxon>Micromonosporales</taxon>
        <taxon>Micromonosporaceae</taxon>
        <taxon>Micromonospora</taxon>
    </lineage>
</organism>
<dbReference type="GeneID" id="300127347"/>
<protein>
    <submittedName>
        <fullName evidence="3">Peptidase inhibitor family I36</fullName>
    </submittedName>
</protein>
<keyword evidence="4" id="KW-1185">Reference proteome</keyword>
<keyword evidence="2" id="KW-0732">Signal</keyword>
<evidence type="ECO:0000313" key="4">
    <source>
        <dbReference type="Proteomes" id="UP000317685"/>
    </source>
</evidence>
<evidence type="ECO:0000256" key="2">
    <source>
        <dbReference type="SAM" id="SignalP"/>
    </source>
</evidence>
<feature type="signal peptide" evidence="2">
    <location>
        <begin position="1"/>
        <end position="26"/>
    </location>
</feature>
<accession>A0A561VXR1</accession>
<name>A0A561VXR1_9ACTN</name>
<reference evidence="3 4" key="1">
    <citation type="submission" date="2019-06" db="EMBL/GenBank/DDBJ databases">
        <title>Sequencing the genomes of 1000 actinobacteria strains.</title>
        <authorList>
            <person name="Klenk H.-P."/>
        </authorList>
    </citation>
    <scope>NUCLEOTIDE SEQUENCE [LARGE SCALE GENOMIC DNA]</scope>
    <source>
        <strain evidence="3 4">DSM 45885</strain>
    </source>
</reference>
<dbReference type="EMBL" id="VIWZ01000001">
    <property type="protein sequence ID" value="TWG16400.1"/>
    <property type="molecule type" value="Genomic_DNA"/>
</dbReference>
<sequence length="124" mass="13205">MGKGNALAAAATLGIVALFVVPGVAAAGNPGVCKSNKMCIYNDNDFSGLIDIPRDPGGGIRTVSSKDNDKMDSWENRTSSRGSWYYDANGGGDCVRMTENSEDNNINVFDSDELTSWRTDRGCS</sequence>
<gene>
    <name evidence="3" type="ORF">FHU34_111736</name>
</gene>
<dbReference type="RefSeq" id="WP_145779484.1">
    <property type="nucleotide sequence ID" value="NZ_VIWZ01000001.1"/>
</dbReference>
<proteinExistence type="predicted"/>
<evidence type="ECO:0000313" key="3">
    <source>
        <dbReference type="EMBL" id="TWG16400.1"/>
    </source>
</evidence>
<feature type="region of interest" description="Disordered" evidence="1">
    <location>
        <begin position="57"/>
        <end position="77"/>
    </location>
</feature>
<comment type="caution">
    <text evidence="3">The sequence shown here is derived from an EMBL/GenBank/DDBJ whole genome shotgun (WGS) entry which is preliminary data.</text>
</comment>
<evidence type="ECO:0000256" key="1">
    <source>
        <dbReference type="SAM" id="MobiDB-lite"/>
    </source>
</evidence>
<dbReference type="Pfam" id="PF03995">
    <property type="entry name" value="Inhibitor_I36"/>
    <property type="match status" value="1"/>
</dbReference>
<feature type="compositionally biased region" description="Basic and acidic residues" evidence="1">
    <location>
        <begin position="64"/>
        <end position="75"/>
    </location>
</feature>
<dbReference type="Proteomes" id="UP000317685">
    <property type="component" value="Unassembled WGS sequence"/>
</dbReference>
<dbReference type="OrthoDB" id="3871708at2"/>
<feature type="chain" id="PRO_5022224060" evidence="2">
    <location>
        <begin position="27"/>
        <end position="124"/>
    </location>
</feature>
<dbReference type="AlphaFoldDB" id="A0A561VXR1"/>